<evidence type="ECO:0000256" key="2">
    <source>
        <dbReference type="SAM" id="SignalP"/>
    </source>
</evidence>
<dbReference type="InterPro" id="IPR011990">
    <property type="entry name" value="TPR-like_helical_dom_sf"/>
</dbReference>
<gene>
    <name evidence="3" type="ORF">EPA86_03780</name>
</gene>
<dbReference type="OrthoDB" id="9769023at2"/>
<sequence>MMKTFYAYLASLFVALTLSGCTSSHFSDLFSSYHQQMQKVKHAQQQGHYVQALSLLPEKYDFDTNYNLHLLEKGRLSYLSKEYLVSEKDFEQAYQLIQKENNKAKYQLSKGVENAQAIISNDNATRYDVPAYEQSMLHSYQSLNYLNQHNLSAALVEVRRANLVQENALKNNKNELYQYQQQLQQQGVTQQHWANSFPSMDNAIGNIKNGFQNAFTFYLSALLYEAAGQSNDAYIDYKKALEITPENQFIQQDVWRLANQLQMSNDVALMKARFSPTPLLRQKAISEKTGQIVVIFERGIVNNKTEFSLNLPIYTSHHDMRFYSVAIPTYQNVLTHYSPAAVSFKEQRYLAQELVRIQSLAAKQLKDDMPIIVARQIARLITKEEIRQQLSRKNGDVGNILASLYNIATEHADTRSWSTLPDSISISQLSVPTGKQTIAIHINGVTKEVPVLVKANRKTLITMTAIGHNTDYQIINL</sequence>
<dbReference type="PROSITE" id="PS50005">
    <property type="entry name" value="TPR"/>
    <property type="match status" value="1"/>
</dbReference>
<name>A0A502L5X8_9GAMM</name>
<keyword evidence="1" id="KW-0802">TPR repeat</keyword>
<dbReference type="SUPFAM" id="SSF48452">
    <property type="entry name" value="TPR-like"/>
    <property type="match status" value="1"/>
</dbReference>
<feature type="repeat" description="TPR" evidence="1">
    <location>
        <begin position="214"/>
        <end position="247"/>
    </location>
</feature>
<comment type="caution">
    <text evidence="3">The sequence shown here is derived from an EMBL/GenBank/DDBJ whole genome shotgun (WGS) entry which is preliminary data.</text>
</comment>
<dbReference type="EMBL" id="SAWY01000007">
    <property type="protein sequence ID" value="TPH17681.1"/>
    <property type="molecule type" value="Genomic_DNA"/>
</dbReference>
<proteinExistence type="predicted"/>
<keyword evidence="4" id="KW-1185">Reference proteome</keyword>
<reference evidence="3 4" key="1">
    <citation type="submission" date="2019-01" db="EMBL/GenBank/DDBJ databases">
        <title>Litorilituus lipolytica sp. nov., isolated from intertidal sand of the Yellow Sea in China.</title>
        <authorList>
            <person name="Liu A."/>
        </authorList>
    </citation>
    <scope>NUCLEOTIDE SEQUENCE [LARGE SCALE GENOMIC DNA]</scope>
    <source>
        <strain evidence="3 4">RZ04</strain>
    </source>
</reference>
<dbReference type="PROSITE" id="PS51257">
    <property type="entry name" value="PROKAR_LIPOPROTEIN"/>
    <property type="match status" value="1"/>
</dbReference>
<dbReference type="AlphaFoldDB" id="A0A502L5X8"/>
<dbReference type="Gene3D" id="1.25.40.10">
    <property type="entry name" value="Tetratricopeptide repeat domain"/>
    <property type="match status" value="1"/>
</dbReference>
<organism evidence="3 4">
    <name type="scientific">Litorilituus lipolyticus</name>
    <dbReference type="NCBI Taxonomy" id="2491017"/>
    <lineage>
        <taxon>Bacteria</taxon>
        <taxon>Pseudomonadati</taxon>
        <taxon>Pseudomonadota</taxon>
        <taxon>Gammaproteobacteria</taxon>
        <taxon>Alteromonadales</taxon>
        <taxon>Colwelliaceae</taxon>
        <taxon>Litorilituus</taxon>
    </lineage>
</organism>
<accession>A0A502L5X8</accession>
<feature type="chain" id="PRO_5021486456" evidence="2">
    <location>
        <begin position="27"/>
        <end position="477"/>
    </location>
</feature>
<evidence type="ECO:0000256" key="1">
    <source>
        <dbReference type="PROSITE-ProRule" id="PRU00339"/>
    </source>
</evidence>
<dbReference type="InterPro" id="IPR019734">
    <property type="entry name" value="TPR_rpt"/>
</dbReference>
<keyword evidence="2" id="KW-0732">Signal</keyword>
<protein>
    <submittedName>
        <fullName evidence="3">Uncharacterized protein</fullName>
    </submittedName>
</protein>
<evidence type="ECO:0000313" key="3">
    <source>
        <dbReference type="EMBL" id="TPH17681.1"/>
    </source>
</evidence>
<dbReference type="RefSeq" id="WP_140602052.1">
    <property type="nucleotide sequence ID" value="NZ_SAWY01000007.1"/>
</dbReference>
<evidence type="ECO:0000313" key="4">
    <source>
        <dbReference type="Proteomes" id="UP000315303"/>
    </source>
</evidence>
<feature type="signal peptide" evidence="2">
    <location>
        <begin position="1"/>
        <end position="26"/>
    </location>
</feature>
<dbReference type="Proteomes" id="UP000315303">
    <property type="component" value="Unassembled WGS sequence"/>
</dbReference>